<gene>
    <name evidence="3" type="ORF">CLIB1423_02S01618</name>
</gene>
<dbReference type="Pfam" id="PF00149">
    <property type="entry name" value="Metallophos"/>
    <property type="match status" value="1"/>
</dbReference>
<evidence type="ECO:0000313" key="4">
    <source>
        <dbReference type="Proteomes" id="UP000837801"/>
    </source>
</evidence>
<dbReference type="Gene3D" id="3.60.21.10">
    <property type="match status" value="1"/>
</dbReference>
<evidence type="ECO:0000313" key="3">
    <source>
        <dbReference type="EMBL" id="CAH2350635.1"/>
    </source>
</evidence>
<comment type="caution">
    <text evidence="3">The sequence shown here is derived from an EMBL/GenBank/DDBJ whole genome shotgun (WGS) entry which is preliminary data.</text>
</comment>
<dbReference type="GO" id="GO:0004721">
    <property type="term" value="F:phosphoprotein phosphatase activity"/>
    <property type="evidence" value="ECO:0007669"/>
    <property type="project" value="TreeGrafter"/>
</dbReference>
<organism evidence="3 4">
    <name type="scientific">[Candida] railenensis</name>
    <dbReference type="NCBI Taxonomy" id="45579"/>
    <lineage>
        <taxon>Eukaryota</taxon>
        <taxon>Fungi</taxon>
        <taxon>Dikarya</taxon>
        <taxon>Ascomycota</taxon>
        <taxon>Saccharomycotina</taxon>
        <taxon>Pichiomycetes</taxon>
        <taxon>Debaryomycetaceae</taxon>
        <taxon>Kurtzmaniella</taxon>
    </lineage>
</organism>
<dbReference type="GO" id="GO:0005737">
    <property type="term" value="C:cytoplasm"/>
    <property type="evidence" value="ECO:0007669"/>
    <property type="project" value="TreeGrafter"/>
</dbReference>
<keyword evidence="1" id="KW-0812">Transmembrane</keyword>
<protein>
    <submittedName>
        <fullName evidence="3">Phosphatase Dcr2p</fullName>
    </submittedName>
</protein>
<dbReference type="PANTHER" id="PTHR32440">
    <property type="entry name" value="PHOSPHATASE DCR2-RELATED-RELATED"/>
    <property type="match status" value="1"/>
</dbReference>
<dbReference type="InterPro" id="IPR029052">
    <property type="entry name" value="Metallo-depent_PP-like"/>
</dbReference>
<keyword evidence="1" id="KW-0472">Membrane</keyword>
<feature type="transmembrane region" description="Helical" evidence="1">
    <location>
        <begin position="12"/>
        <end position="29"/>
    </location>
</feature>
<evidence type="ECO:0000259" key="2">
    <source>
        <dbReference type="Pfam" id="PF00149"/>
    </source>
</evidence>
<dbReference type="EMBL" id="CAKXYY010000002">
    <property type="protein sequence ID" value="CAH2350635.1"/>
    <property type="molecule type" value="Genomic_DNA"/>
</dbReference>
<dbReference type="SUPFAM" id="SSF56300">
    <property type="entry name" value="Metallo-dependent phosphatases"/>
    <property type="match status" value="1"/>
</dbReference>
<proteinExistence type="predicted"/>
<accession>A0A9P0QLI0</accession>
<dbReference type="PANTHER" id="PTHR32440:SF0">
    <property type="entry name" value="PHOSPHATASE DCR2-RELATED"/>
    <property type="match status" value="1"/>
</dbReference>
<keyword evidence="1" id="KW-1133">Transmembrane helix</keyword>
<dbReference type="AlphaFoldDB" id="A0A9P0QLI0"/>
<sequence length="698" mass="77861">MIGLPRKVIRQGGFFFLFLIFATFLVLFANKQKVIILNDYLPVSFTPSFFQPAADSYFIDLSVNGCLKFNRNSPTCGVPRDGNGMGSWIRLEKDLTLGKSWTNTYYLSFKKVSEELLREDTNGENSGKSKRNARESTFVIIDIAISNPEVDVKIKGNEKSKIPFAIIKDLHTSKVFDDVAHELLVKEKAEAMKGGKLQAATVDKDKTASKKIEKVMQSESQKAEDKAKADAQAEAEINNVVEKAEKVLDNVDGTLQKRTIEKSRHDLEVEYKIPNKAQLKERGWTAKDHGIWVRYGASTDINAITGIDVLFGEDSVDPRPNWELIKSGSISGIGTDKDKEAYISIRRGPKKDYKKEYPGKLKINKNGKYKILQVADLHFSTGVGECRDPMPESTKKGCQADPRTLRFLEKVLDLEKPDLVVLTGDQIFGDAAPDSETAIFKALHPFIQRKIPFAVTLGNHDDEGSLTREEVMALSASLPYSMASLGPQDVAGVGNYVLTVDGPASTNPALTLYFLDTHKYSPNPKVNPGYDWLKESQLKWLEEEALSRKKSQAAYTHIHLSMTFFHIPLPEHKNTHGQPFIGELKEPPTAPKYNTGARTLLQRLGIKVASVGHDHANDYCLLDVSQKDTNLENKIWLCYGGGSGEGGYGGWGGYVRRLRTFEVDTNTGEISTWKRREDKPDEVFDQQIIVSGGEVVNF</sequence>
<keyword evidence="4" id="KW-1185">Reference proteome</keyword>
<name>A0A9P0QLI0_9ASCO</name>
<reference evidence="3" key="1">
    <citation type="submission" date="2022-03" db="EMBL/GenBank/DDBJ databases">
        <authorList>
            <person name="Legras J.-L."/>
            <person name="Devillers H."/>
            <person name="Grondin C."/>
        </authorList>
    </citation>
    <scope>NUCLEOTIDE SEQUENCE</scope>
    <source>
        <strain evidence="3">CLIB 1423</strain>
    </source>
</reference>
<dbReference type="OrthoDB" id="783096at2759"/>
<dbReference type="Proteomes" id="UP000837801">
    <property type="component" value="Unassembled WGS sequence"/>
</dbReference>
<dbReference type="InterPro" id="IPR004843">
    <property type="entry name" value="Calcineurin-like_PHP"/>
</dbReference>
<evidence type="ECO:0000256" key="1">
    <source>
        <dbReference type="SAM" id="Phobius"/>
    </source>
</evidence>
<dbReference type="CDD" id="cd07383">
    <property type="entry name" value="MPP_Dcr2"/>
    <property type="match status" value="1"/>
</dbReference>
<feature type="domain" description="Calcineurin-like phosphoesterase" evidence="2">
    <location>
        <begin position="370"/>
        <end position="616"/>
    </location>
</feature>
<dbReference type="FunFam" id="3.60.21.10:FF:000054">
    <property type="entry name" value="DCR2p Phosphoesterase"/>
    <property type="match status" value="1"/>
</dbReference>